<dbReference type="OrthoDB" id="148042at2157"/>
<dbReference type="KEGG" id="hje:HacjB3_10895"/>
<reference evidence="3 5" key="1">
    <citation type="journal article" date="2010" name="J. Bacteriol.">
        <title>Complete genome sequence of Halalkalicoccus jeotgali B3(T), an extremely halophilic archaeon.</title>
        <authorList>
            <person name="Roh S.W."/>
            <person name="Nam Y.D."/>
            <person name="Nam S.H."/>
            <person name="Choi S.H."/>
            <person name="Park H.S."/>
            <person name="Bae J.W."/>
        </authorList>
    </citation>
    <scope>NUCLEOTIDE SEQUENCE [LARGE SCALE GENOMIC DNA]</scope>
    <source>
        <strain evidence="3">B3</strain>
        <strain evidence="5">DSM 18796 / CECT 7217 / JCM 14584 / KCTC 4019 / B3</strain>
    </source>
</reference>
<dbReference type="eggNOG" id="arCOG02911">
    <property type="taxonomic scope" value="Archaea"/>
</dbReference>
<evidence type="ECO:0000313" key="4">
    <source>
        <dbReference type="EMBL" id="ELY36030.1"/>
    </source>
</evidence>
<proteinExistence type="predicted"/>
<dbReference type="InterPro" id="IPR055713">
    <property type="entry name" value="DUF7289"/>
</dbReference>
<protein>
    <recommendedName>
        <fullName evidence="2">DUF7305 domain-containing protein</fullName>
    </recommendedName>
</protein>
<dbReference type="EMBL" id="CP002062">
    <property type="protein sequence ID" value="ADJ15562.1"/>
    <property type="molecule type" value="Genomic_DNA"/>
</dbReference>
<reference evidence="4 6" key="2">
    <citation type="journal article" date="2014" name="PLoS Genet.">
        <title>Phylogenetically driven sequencing of extremely halophilic archaea reveals strategies for static and dynamic osmo-response.</title>
        <authorList>
            <person name="Becker E.A."/>
            <person name="Seitzer P.M."/>
            <person name="Tritt A."/>
            <person name="Larsen D."/>
            <person name="Krusor M."/>
            <person name="Yao A.I."/>
            <person name="Wu D."/>
            <person name="Madern D."/>
            <person name="Eisen J.A."/>
            <person name="Darling A.E."/>
            <person name="Facciotti M.T."/>
        </authorList>
    </citation>
    <scope>NUCLEOTIDE SEQUENCE [LARGE SCALE GENOMIC DNA]</scope>
    <source>
        <strain evidence="4">B3</strain>
        <strain evidence="6">DSM 18796 / CECT 7217 / JCM 14584 / KCTC 4019 / B3</strain>
    </source>
</reference>
<dbReference type="Pfam" id="PF23981">
    <property type="entry name" value="DUF7305"/>
    <property type="match status" value="1"/>
</dbReference>
<evidence type="ECO:0000313" key="6">
    <source>
        <dbReference type="Proteomes" id="UP000011645"/>
    </source>
</evidence>
<dbReference type="AlphaFoldDB" id="D8J4U5"/>
<keyword evidence="6" id="KW-1185">Reference proteome</keyword>
<keyword evidence="1" id="KW-0472">Membrane</keyword>
<dbReference type="GeneID" id="9419990"/>
<name>D8J4U5_HALJB</name>
<organism evidence="3 5">
    <name type="scientific">Halalkalicoccus jeotgali (strain DSM 18796 / CECT 7217 / JCM 14584 / KCTC 4019 / B3)</name>
    <dbReference type="NCBI Taxonomy" id="795797"/>
    <lineage>
        <taxon>Archaea</taxon>
        <taxon>Methanobacteriati</taxon>
        <taxon>Methanobacteriota</taxon>
        <taxon>Stenosarchaea group</taxon>
        <taxon>Halobacteria</taxon>
        <taxon>Halobacteriales</taxon>
        <taxon>Halococcaceae</taxon>
        <taxon>Halalkalicoccus</taxon>
    </lineage>
</organism>
<dbReference type="InterPro" id="IPR055729">
    <property type="entry name" value="DUF7305"/>
</dbReference>
<dbReference type="PATRIC" id="fig|795797.18.peg.2178"/>
<dbReference type="Pfam" id="PF23960">
    <property type="entry name" value="DUF7289"/>
    <property type="match status" value="1"/>
</dbReference>
<dbReference type="InterPro" id="IPR013373">
    <property type="entry name" value="Flagellin/pilin_N_arc"/>
</dbReference>
<keyword evidence="1" id="KW-1133">Transmembrane helix</keyword>
<dbReference type="Proteomes" id="UP000011645">
    <property type="component" value="Unassembled WGS sequence"/>
</dbReference>
<dbReference type="RefSeq" id="WP_008416901.1">
    <property type="nucleotide sequence ID" value="NC_014297.1"/>
</dbReference>
<dbReference type="HOGENOM" id="CLU_029417_0_0_2"/>
<dbReference type="Proteomes" id="UP000000390">
    <property type="component" value="Chromosome"/>
</dbReference>
<evidence type="ECO:0000313" key="3">
    <source>
        <dbReference type="EMBL" id="ADJ15562.1"/>
    </source>
</evidence>
<accession>D8J4U5</accession>
<evidence type="ECO:0000313" key="5">
    <source>
        <dbReference type="Proteomes" id="UP000000390"/>
    </source>
</evidence>
<feature type="domain" description="DUF7305" evidence="2">
    <location>
        <begin position="268"/>
        <end position="448"/>
    </location>
</feature>
<dbReference type="EMBL" id="AOHV01000030">
    <property type="protein sequence ID" value="ELY36030.1"/>
    <property type="molecule type" value="Genomic_DNA"/>
</dbReference>
<evidence type="ECO:0000256" key="1">
    <source>
        <dbReference type="SAM" id="Phobius"/>
    </source>
</evidence>
<keyword evidence="1" id="KW-0812">Transmembrane</keyword>
<feature type="transmembrane region" description="Helical" evidence="1">
    <location>
        <begin position="20"/>
        <end position="44"/>
    </location>
</feature>
<evidence type="ECO:0000259" key="2">
    <source>
        <dbReference type="Pfam" id="PF23981"/>
    </source>
</evidence>
<sequence>MNVSRRREWRSGERGQSEVIGVVLVLSLTVIGATALAATGAAVLSDSQSNAQLSQAENAMSQMSSKASLVALGDSGSQSFDLGRLDGGTVDVREDAGCVTVYTENATGSNVLYSEPYGAVVATVDGTDVAYQGGGVWRTDGDGSVMVSPPEFHYRSDTLTFPIVRVTGEGRASGAVDGRFTNVNKSSQIYPAGNRHNPLEEGTVIVEIESEYYEAWGRFFDERTAGEVEIDHGNRTVRVELTVPTEERIENAVAVAEPNGITVNGPEKPEPYREGVQYPSADSAIDGRVEACTDPDGECVELTGETTITGEDGETTRYYASDGTPPDDLTVETNGGDVELVVDGVFEPDGLSVEGDGTVSVYVTEGFSLAGNSGANVGGDAAQLRIYLHSETTMSSQRGTPSFTGVLYAPSTDVDLSGNTDFEGALIAKTLHINGKAGNFEYDEALAEIAIEITPSQDPIRYLHVTDNEVGVELR</sequence>
<dbReference type="NCBIfam" id="TIGR02537">
    <property type="entry name" value="arch_flag_Nterm"/>
    <property type="match status" value="1"/>
</dbReference>
<gene>
    <name evidence="3" type="ordered locus">HacjB3_10895</name>
    <name evidence="4" type="ORF">C497_11777</name>
</gene>